<sequence>MIIETDIDSTAEKDSEVTTQRIENAQATTSQNAIPDNEENNNKMETES</sequence>
<keyword evidence="3" id="KW-1185">Reference proteome</keyword>
<dbReference type="AlphaFoldDB" id="A0A9N9FSX8"/>
<accession>A0A9N9FSX8</accession>
<reference evidence="2" key="1">
    <citation type="submission" date="2021-06" db="EMBL/GenBank/DDBJ databases">
        <authorList>
            <person name="Kallberg Y."/>
            <person name="Tangrot J."/>
            <person name="Rosling A."/>
        </authorList>
    </citation>
    <scope>NUCLEOTIDE SEQUENCE</scope>
    <source>
        <strain evidence="2">FL966</strain>
    </source>
</reference>
<evidence type="ECO:0000313" key="2">
    <source>
        <dbReference type="EMBL" id="CAG8559843.1"/>
    </source>
</evidence>
<dbReference type="Proteomes" id="UP000789759">
    <property type="component" value="Unassembled WGS sequence"/>
</dbReference>
<evidence type="ECO:0000313" key="3">
    <source>
        <dbReference type="Proteomes" id="UP000789759"/>
    </source>
</evidence>
<gene>
    <name evidence="2" type="ORF">CPELLU_LOCUS5147</name>
</gene>
<protein>
    <submittedName>
        <fullName evidence="2">16096_t:CDS:1</fullName>
    </submittedName>
</protein>
<dbReference type="EMBL" id="CAJVQA010002879">
    <property type="protein sequence ID" value="CAG8559843.1"/>
    <property type="molecule type" value="Genomic_DNA"/>
</dbReference>
<feature type="region of interest" description="Disordered" evidence="1">
    <location>
        <begin position="23"/>
        <end position="48"/>
    </location>
</feature>
<evidence type="ECO:0000256" key="1">
    <source>
        <dbReference type="SAM" id="MobiDB-lite"/>
    </source>
</evidence>
<feature type="non-terminal residue" evidence="2">
    <location>
        <position position="48"/>
    </location>
</feature>
<proteinExistence type="predicted"/>
<organism evidence="2 3">
    <name type="scientific">Cetraspora pellucida</name>
    <dbReference type="NCBI Taxonomy" id="1433469"/>
    <lineage>
        <taxon>Eukaryota</taxon>
        <taxon>Fungi</taxon>
        <taxon>Fungi incertae sedis</taxon>
        <taxon>Mucoromycota</taxon>
        <taxon>Glomeromycotina</taxon>
        <taxon>Glomeromycetes</taxon>
        <taxon>Diversisporales</taxon>
        <taxon>Gigasporaceae</taxon>
        <taxon>Cetraspora</taxon>
    </lineage>
</organism>
<feature type="compositionally biased region" description="Polar residues" evidence="1">
    <location>
        <begin position="23"/>
        <end position="34"/>
    </location>
</feature>
<name>A0A9N9FSX8_9GLOM</name>
<comment type="caution">
    <text evidence="2">The sequence shown here is derived from an EMBL/GenBank/DDBJ whole genome shotgun (WGS) entry which is preliminary data.</text>
</comment>